<dbReference type="OrthoDB" id="444119at2759"/>
<comment type="caution">
    <text evidence="7">The sequence shown here is derived from an EMBL/GenBank/DDBJ whole genome shotgun (WGS) entry which is preliminary data.</text>
</comment>
<reference evidence="7" key="1">
    <citation type="submission" date="2018-11" db="EMBL/GenBank/DDBJ databases">
        <authorList>
            <consortium name="Pathogen Informatics"/>
        </authorList>
    </citation>
    <scope>NUCLEOTIDE SEQUENCE</scope>
</reference>
<keyword evidence="4" id="KW-1133">Transmembrane helix</keyword>
<organism evidence="7 8">
    <name type="scientific">Protopolystoma xenopodis</name>
    <dbReference type="NCBI Taxonomy" id="117903"/>
    <lineage>
        <taxon>Eukaryota</taxon>
        <taxon>Metazoa</taxon>
        <taxon>Spiralia</taxon>
        <taxon>Lophotrochozoa</taxon>
        <taxon>Platyhelminthes</taxon>
        <taxon>Monogenea</taxon>
        <taxon>Polyopisthocotylea</taxon>
        <taxon>Polystomatidea</taxon>
        <taxon>Polystomatidae</taxon>
        <taxon>Protopolystoma</taxon>
    </lineage>
</organism>
<sequence>MDSCSDDICQATDEGLAHFHRVRRTVGQGLLRTIQQSSLRDNSPSVFAPCPVHQVLQKLVHNCHQSYSLFTQDDAAYGIAWKDLVNRSDGTNNSAVEFTYTSAPGLLAPLHSGHVGLYAAGGYTSTLKGPVDEMLAKVDWLRDNQWINNVTRAIFVEFTVFNPNTGLFAFVTALFEMPGIGGLLPSFHIESADFLKFLNASLSPGQIFLQVVVWSTVEIIFYPIHERAT</sequence>
<dbReference type="Proteomes" id="UP000784294">
    <property type="component" value="Unassembled WGS sequence"/>
</dbReference>
<dbReference type="GO" id="GO:0005262">
    <property type="term" value="F:calcium channel activity"/>
    <property type="evidence" value="ECO:0007669"/>
    <property type="project" value="TreeGrafter"/>
</dbReference>
<evidence type="ECO:0000256" key="3">
    <source>
        <dbReference type="ARBA" id="ARBA00022692"/>
    </source>
</evidence>
<gene>
    <name evidence="7" type="ORF">PXEA_LOCUS9629</name>
</gene>
<proteinExistence type="inferred from homology"/>
<dbReference type="GO" id="GO:0050982">
    <property type="term" value="P:detection of mechanical stimulus"/>
    <property type="evidence" value="ECO:0007669"/>
    <property type="project" value="TreeGrafter"/>
</dbReference>
<evidence type="ECO:0000313" key="7">
    <source>
        <dbReference type="EMBL" id="VEL16189.1"/>
    </source>
</evidence>
<dbReference type="GO" id="GO:0016020">
    <property type="term" value="C:membrane"/>
    <property type="evidence" value="ECO:0007669"/>
    <property type="project" value="UniProtKB-SubCell"/>
</dbReference>
<name>A0A3S5CKM1_9PLAT</name>
<evidence type="ECO:0000256" key="2">
    <source>
        <dbReference type="ARBA" id="ARBA00007200"/>
    </source>
</evidence>
<accession>A0A3S5CKM1</accession>
<feature type="domain" description="Polycystin" evidence="6">
    <location>
        <begin position="49"/>
        <end position="194"/>
    </location>
</feature>
<dbReference type="EMBL" id="CAAALY010027494">
    <property type="protein sequence ID" value="VEL16189.1"/>
    <property type="molecule type" value="Genomic_DNA"/>
</dbReference>
<comment type="subcellular location">
    <subcellularLocation>
        <location evidence="1">Membrane</location>
        <topology evidence="1">Multi-pass membrane protein</topology>
    </subcellularLocation>
</comment>
<keyword evidence="5" id="KW-0472">Membrane</keyword>
<dbReference type="PANTHER" id="PTHR10877">
    <property type="entry name" value="POLYCYSTIN FAMILY MEMBER"/>
    <property type="match status" value="1"/>
</dbReference>
<dbReference type="PANTHER" id="PTHR10877:SF194">
    <property type="entry name" value="LOCATION OF VULVA DEFECTIVE 1"/>
    <property type="match status" value="1"/>
</dbReference>
<dbReference type="AlphaFoldDB" id="A0A3S5CKM1"/>
<evidence type="ECO:0000313" key="8">
    <source>
        <dbReference type="Proteomes" id="UP000784294"/>
    </source>
</evidence>
<dbReference type="InterPro" id="IPR046791">
    <property type="entry name" value="Polycystin_dom"/>
</dbReference>
<keyword evidence="3" id="KW-0812">Transmembrane</keyword>
<evidence type="ECO:0000256" key="4">
    <source>
        <dbReference type="ARBA" id="ARBA00022989"/>
    </source>
</evidence>
<evidence type="ECO:0000256" key="5">
    <source>
        <dbReference type="ARBA" id="ARBA00023136"/>
    </source>
</evidence>
<dbReference type="Pfam" id="PF20519">
    <property type="entry name" value="Polycystin_dom"/>
    <property type="match status" value="1"/>
</dbReference>
<protein>
    <recommendedName>
        <fullName evidence="6">Polycystin domain-containing protein</fullName>
    </recommendedName>
</protein>
<evidence type="ECO:0000256" key="1">
    <source>
        <dbReference type="ARBA" id="ARBA00004141"/>
    </source>
</evidence>
<evidence type="ECO:0000259" key="6">
    <source>
        <dbReference type="Pfam" id="PF20519"/>
    </source>
</evidence>
<comment type="similarity">
    <text evidence="2">Belongs to the polycystin family.</text>
</comment>
<keyword evidence="8" id="KW-1185">Reference proteome</keyword>
<dbReference type="InterPro" id="IPR051223">
    <property type="entry name" value="Polycystin"/>
</dbReference>